<evidence type="ECO:0000313" key="1">
    <source>
        <dbReference type="EMBL" id="KAL3498279.1"/>
    </source>
</evidence>
<sequence>MVQIGDQQFPALSVSFIKRAHDGNMAPIACNMVQDGDQQLLALSVFSIKRAHVGNTSRPLGNISRPLGYIQTALPFKEVPYSKSAIPMGRGLYPTLVPFERRDLSRNGAYPNGGSILLNVEFYEKRIPHQKMVVPPKEFLRRSIKMELHMKTWALWQ</sequence>
<dbReference type="Proteomes" id="UP001630127">
    <property type="component" value="Unassembled WGS sequence"/>
</dbReference>
<dbReference type="EMBL" id="JBJUIK010000017">
    <property type="protein sequence ID" value="KAL3498279.1"/>
    <property type="molecule type" value="Genomic_DNA"/>
</dbReference>
<reference evidence="1 2" key="1">
    <citation type="submission" date="2024-11" db="EMBL/GenBank/DDBJ databases">
        <title>A near-complete genome assembly of Cinchona calisaya.</title>
        <authorList>
            <person name="Lian D.C."/>
            <person name="Zhao X.W."/>
            <person name="Wei L."/>
        </authorList>
    </citation>
    <scope>NUCLEOTIDE SEQUENCE [LARGE SCALE GENOMIC DNA]</scope>
    <source>
        <tissue evidence="1">Nenye</tissue>
    </source>
</reference>
<keyword evidence="2" id="KW-1185">Reference proteome</keyword>
<accession>A0ABD2XVK6</accession>
<evidence type="ECO:0000313" key="2">
    <source>
        <dbReference type="Proteomes" id="UP001630127"/>
    </source>
</evidence>
<dbReference type="AlphaFoldDB" id="A0ABD2XVK6"/>
<protein>
    <submittedName>
        <fullName evidence="1">Uncharacterized protein</fullName>
    </submittedName>
</protein>
<gene>
    <name evidence="1" type="ORF">ACH5RR_041011</name>
</gene>
<name>A0ABD2XVK6_9GENT</name>
<proteinExistence type="predicted"/>
<comment type="caution">
    <text evidence="1">The sequence shown here is derived from an EMBL/GenBank/DDBJ whole genome shotgun (WGS) entry which is preliminary data.</text>
</comment>
<organism evidence="1 2">
    <name type="scientific">Cinchona calisaya</name>
    <dbReference type="NCBI Taxonomy" id="153742"/>
    <lineage>
        <taxon>Eukaryota</taxon>
        <taxon>Viridiplantae</taxon>
        <taxon>Streptophyta</taxon>
        <taxon>Embryophyta</taxon>
        <taxon>Tracheophyta</taxon>
        <taxon>Spermatophyta</taxon>
        <taxon>Magnoliopsida</taxon>
        <taxon>eudicotyledons</taxon>
        <taxon>Gunneridae</taxon>
        <taxon>Pentapetalae</taxon>
        <taxon>asterids</taxon>
        <taxon>lamiids</taxon>
        <taxon>Gentianales</taxon>
        <taxon>Rubiaceae</taxon>
        <taxon>Cinchonoideae</taxon>
        <taxon>Cinchoneae</taxon>
        <taxon>Cinchona</taxon>
    </lineage>
</organism>